<name>A0ABU7KP40_9ACTN</name>
<proteinExistence type="predicted"/>
<keyword evidence="2" id="KW-0812">Transmembrane</keyword>
<comment type="caution">
    <text evidence="3">The sequence shown here is derived from an EMBL/GenBank/DDBJ whole genome shotgun (WGS) entry which is preliminary data.</text>
</comment>
<evidence type="ECO:0000313" key="3">
    <source>
        <dbReference type="EMBL" id="MEE2051050.1"/>
    </source>
</evidence>
<accession>A0ABU7KP40</accession>
<dbReference type="EMBL" id="JAUUCC010000023">
    <property type="protein sequence ID" value="MEE2051050.1"/>
    <property type="molecule type" value="Genomic_DNA"/>
</dbReference>
<reference evidence="3 4" key="1">
    <citation type="submission" date="2023-07" db="EMBL/GenBank/DDBJ databases">
        <authorList>
            <person name="Girao M."/>
            <person name="Carvalho M.F."/>
        </authorList>
    </citation>
    <scope>NUCLEOTIDE SEQUENCE [LARGE SCALE GENOMIC DNA]</scope>
    <source>
        <strain evidence="3 4">66/93</strain>
    </source>
</reference>
<keyword evidence="2" id="KW-0472">Membrane</keyword>
<protein>
    <submittedName>
        <fullName evidence="3">Uncharacterized protein</fullName>
    </submittedName>
</protein>
<dbReference type="RefSeq" id="WP_330158215.1">
    <property type="nucleotide sequence ID" value="NZ_BAAAJA010000032.1"/>
</dbReference>
<feature type="region of interest" description="Disordered" evidence="1">
    <location>
        <begin position="67"/>
        <end position="88"/>
    </location>
</feature>
<feature type="transmembrane region" description="Helical" evidence="2">
    <location>
        <begin position="38"/>
        <end position="59"/>
    </location>
</feature>
<gene>
    <name evidence="3" type="ORF">Q8A49_11160</name>
</gene>
<evidence type="ECO:0000256" key="1">
    <source>
        <dbReference type="SAM" id="MobiDB-lite"/>
    </source>
</evidence>
<evidence type="ECO:0000256" key="2">
    <source>
        <dbReference type="SAM" id="Phobius"/>
    </source>
</evidence>
<evidence type="ECO:0000313" key="4">
    <source>
        <dbReference type="Proteomes" id="UP001348641"/>
    </source>
</evidence>
<dbReference type="Proteomes" id="UP001348641">
    <property type="component" value="Unassembled WGS sequence"/>
</dbReference>
<feature type="transmembrane region" description="Helical" evidence="2">
    <location>
        <begin position="12"/>
        <end position="32"/>
    </location>
</feature>
<organism evidence="3 4">
    <name type="scientific">Nocardiopsis tropica</name>
    <dbReference type="NCBI Taxonomy" id="109330"/>
    <lineage>
        <taxon>Bacteria</taxon>
        <taxon>Bacillati</taxon>
        <taxon>Actinomycetota</taxon>
        <taxon>Actinomycetes</taxon>
        <taxon>Streptosporangiales</taxon>
        <taxon>Nocardiopsidaceae</taxon>
        <taxon>Nocardiopsis</taxon>
    </lineage>
</organism>
<sequence>MEEMTQARRSVGWLVVSTSTSLVTLCLCTPALEAHWAVWPMWAVWVVLAAVTVWSVVTVRRIGRPEERRRPLPGESEGRGTEDLHALG</sequence>
<keyword evidence="2" id="KW-1133">Transmembrane helix</keyword>